<dbReference type="PANTHER" id="PTHR33974:SF25">
    <property type="entry name" value="SMALL PHOSPHATASE-LIKE PROTEIN 2, PUTATIVE-RELATED"/>
    <property type="match status" value="1"/>
</dbReference>
<name>A0A6L2NRB8_TANCI</name>
<reference evidence="1" key="1">
    <citation type="journal article" date="2019" name="Sci. Rep.">
        <title>Draft genome of Tanacetum cinerariifolium, the natural source of mosquito coil.</title>
        <authorList>
            <person name="Yamashiro T."/>
            <person name="Shiraishi A."/>
            <person name="Satake H."/>
            <person name="Nakayama K."/>
        </authorList>
    </citation>
    <scope>NUCLEOTIDE SEQUENCE</scope>
</reference>
<accession>A0A6L2NRB8</accession>
<proteinExistence type="predicted"/>
<dbReference type="GO" id="GO:0010089">
    <property type="term" value="P:xylem development"/>
    <property type="evidence" value="ECO:0007669"/>
    <property type="project" value="InterPro"/>
</dbReference>
<dbReference type="PANTHER" id="PTHR33974">
    <property type="entry name" value="VASCULAR-RELATED UNKNOWN PROTEIN 1-RELATED"/>
    <property type="match status" value="1"/>
</dbReference>
<evidence type="ECO:0000313" key="1">
    <source>
        <dbReference type="EMBL" id="GEU88630.1"/>
    </source>
</evidence>
<dbReference type="InterPro" id="IPR039280">
    <property type="entry name" value="VUP"/>
</dbReference>
<comment type="caution">
    <text evidence="1">The sequence shown here is derived from an EMBL/GenBank/DDBJ whole genome shotgun (WGS) entry which is preliminary data.</text>
</comment>
<gene>
    <name evidence="1" type="ORF">Tci_060608</name>
</gene>
<keyword evidence="1" id="KW-0489">Methyltransferase</keyword>
<sequence>MNNFQDSPLNKEEEPEESSWTFYFEELLWQNDQEMIMSTYNEKLNSFVSDAASSVIVKKSACIEDDQAEKLRFKKRKIKEVMLDDSLEDTASSPLSSPNVTYFDRVTFKNTKTLHVSEEKVDTCDEINNIKANANVELKKRGLCLVPLSSLVNYLS</sequence>
<dbReference type="GO" id="GO:0008168">
    <property type="term" value="F:methyltransferase activity"/>
    <property type="evidence" value="ECO:0007669"/>
    <property type="project" value="UniProtKB-KW"/>
</dbReference>
<keyword evidence="1" id="KW-0808">Transferase</keyword>
<dbReference type="EMBL" id="BKCJ010009791">
    <property type="protein sequence ID" value="GEU88630.1"/>
    <property type="molecule type" value="Genomic_DNA"/>
</dbReference>
<dbReference type="AlphaFoldDB" id="A0A6L2NRB8"/>
<organism evidence="1">
    <name type="scientific">Tanacetum cinerariifolium</name>
    <name type="common">Dalmatian daisy</name>
    <name type="synonym">Chrysanthemum cinerariifolium</name>
    <dbReference type="NCBI Taxonomy" id="118510"/>
    <lineage>
        <taxon>Eukaryota</taxon>
        <taxon>Viridiplantae</taxon>
        <taxon>Streptophyta</taxon>
        <taxon>Embryophyta</taxon>
        <taxon>Tracheophyta</taxon>
        <taxon>Spermatophyta</taxon>
        <taxon>Magnoliopsida</taxon>
        <taxon>eudicotyledons</taxon>
        <taxon>Gunneridae</taxon>
        <taxon>Pentapetalae</taxon>
        <taxon>asterids</taxon>
        <taxon>campanulids</taxon>
        <taxon>Asterales</taxon>
        <taxon>Asteraceae</taxon>
        <taxon>Asteroideae</taxon>
        <taxon>Anthemideae</taxon>
        <taxon>Anthemidinae</taxon>
        <taxon>Tanacetum</taxon>
    </lineage>
</organism>
<protein>
    <submittedName>
        <fullName evidence="1">Lysine-specific demethylase</fullName>
    </submittedName>
</protein>
<dbReference type="GO" id="GO:0032259">
    <property type="term" value="P:methylation"/>
    <property type="evidence" value="ECO:0007669"/>
    <property type="project" value="UniProtKB-KW"/>
</dbReference>